<feature type="compositionally biased region" description="Basic residues" evidence="1">
    <location>
        <begin position="208"/>
        <end position="221"/>
    </location>
</feature>
<feature type="region of interest" description="Disordered" evidence="1">
    <location>
        <begin position="182"/>
        <end position="275"/>
    </location>
</feature>
<feature type="compositionally biased region" description="Polar residues" evidence="1">
    <location>
        <begin position="1"/>
        <end position="13"/>
    </location>
</feature>
<gene>
    <name evidence="2" type="ORF">Hypma_008174</name>
</gene>
<dbReference type="OrthoDB" id="2961286at2759"/>
<evidence type="ECO:0000256" key="1">
    <source>
        <dbReference type="SAM" id="MobiDB-lite"/>
    </source>
</evidence>
<sequence length="275" mass="31891">MLMTPANGTNGTMRTPAMMPSPRAKEAPKTFTESHEDVQKFIKRYNSSCTIYNVPEAEKSLSSYFDRKWDVLKKDLLHYYDADRRDTRYIICDLKQLYERKFITISGWLHAKKKISEDEQAGFFWQGINKSLREKIENHIAAENPTISLTKAFPMETVISIVGKIFEHNRFDYNLAESDSDLPDWDNDSDDDSDDSDDSDSEEDTKRKSLYKRNKRKKQSKHYSSGSDSDEVSDHKSHKASKDSAIKTSKSAKKEVFLKPAEQDDVEQLMDSWER</sequence>
<feature type="compositionally biased region" description="Basic and acidic residues" evidence="1">
    <location>
        <begin position="232"/>
        <end position="245"/>
    </location>
</feature>
<dbReference type="STRING" id="39966.A0A369JTK6"/>
<accession>A0A369JTK6</accession>
<dbReference type="EMBL" id="LUEZ02000042">
    <property type="protein sequence ID" value="RDB24682.1"/>
    <property type="molecule type" value="Genomic_DNA"/>
</dbReference>
<feature type="region of interest" description="Disordered" evidence="1">
    <location>
        <begin position="1"/>
        <end position="25"/>
    </location>
</feature>
<proteinExistence type="predicted"/>
<reference evidence="2" key="1">
    <citation type="submission" date="2018-04" db="EMBL/GenBank/DDBJ databases">
        <title>Whole genome sequencing of Hypsizygus marmoreus.</title>
        <authorList>
            <person name="Choi I.-G."/>
            <person name="Min B."/>
            <person name="Kim J.-G."/>
            <person name="Kim S."/>
            <person name="Oh Y.-L."/>
            <person name="Kong W.-S."/>
            <person name="Park H."/>
            <person name="Jeong J."/>
            <person name="Song E.-S."/>
        </authorList>
    </citation>
    <scope>NUCLEOTIDE SEQUENCE [LARGE SCALE GENOMIC DNA]</scope>
    <source>
        <strain evidence="2">51987-8</strain>
    </source>
</reference>
<name>A0A369JTK6_HYPMA</name>
<evidence type="ECO:0000313" key="2">
    <source>
        <dbReference type="EMBL" id="RDB24682.1"/>
    </source>
</evidence>
<dbReference type="InParanoid" id="A0A369JTK6"/>
<dbReference type="AlphaFoldDB" id="A0A369JTK6"/>
<keyword evidence="3" id="KW-1185">Reference proteome</keyword>
<dbReference type="Proteomes" id="UP000076154">
    <property type="component" value="Unassembled WGS sequence"/>
</dbReference>
<organism evidence="2 3">
    <name type="scientific">Hypsizygus marmoreus</name>
    <name type="common">White beech mushroom</name>
    <name type="synonym">Agaricus marmoreus</name>
    <dbReference type="NCBI Taxonomy" id="39966"/>
    <lineage>
        <taxon>Eukaryota</taxon>
        <taxon>Fungi</taxon>
        <taxon>Dikarya</taxon>
        <taxon>Basidiomycota</taxon>
        <taxon>Agaricomycotina</taxon>
        <taxon>Agaricomycetes</taxon>
        <taxon>Agaricomycetidae</taxon>
        <taxon>Agaricales</taxon>
        <taxon>Tricholomatineae</taxon>
        <taxon>Lyophyllaceae</taxon>
        <taxon>Hypsizygus</taxon>
    </lineage>
</organism>
<protein>
    <submittedName>
        <fullName evidence="2">Uncharacterized protein</fullName>
    </submittedName>
</protein>
<feature type="compositionally biased region" description="Acidic residues" evidence="1">
    <location>
        <begin position="182"/>
        <end position="203"/>
    </location>
</feature>
<comment type="caution">
    <text evidence="2">The sequence shown here is derived from an EMBL/GenBank/DDBJ whole genome shotgun (WGS) entry which is preliminary data.</text>
</comment>
<evidence type="ECO:0000313" key="3">
    <source>
        <dbReference type="Proteomes" id="UP000076154"/>
    </source>
</evidence>